<accession>A0A2C9UW68</accession>
<organism evidence="1">
    <name type="scientific">Manihot esculenta</name>
    <name type="common">Cassava</name>
    <name type="synonym">Jatropha manihot</name>
    <dbReference type="NCBI Taxonomy" id="3983"/>
    <lineage>
        <taxon>Eukaryota</taxon>
        <taxon>Viridiplantae</taxon>
        <taxon>Streptophyta</taxon>
        <taxon>Embryophyta</taxon>
        <taxon>Tracheophyta</taxon>
        <taxon>Spermatophyta</taxon>
        <taxon>Magnoliopsida</taxon>
        <taxon>eudicotyledons</taxon>
        <taxon>Gunneridae</taxon>
        <taxon>Pentapetalae</taxon>
        <taxon>rosids</taxon>
        <taxon>fabids</taxon>
        <taxon>Malpighiales</taxon>
        <taxon>Euphorbiaceae</taxon>
        <taxon>Crotonoideae</taxon>
        <taxon>Manihoteae</taxon>
        <taxon>Manihot</taxon>
    </lineage>
</organism>
<evidence type="ECO:0000313" key="1">
    <source>
        <dbReference type="EMBL" id="OAY35761.1"/>
    </source>
</evidence>
<dbReference type="AlphaFoldDB" id="A0A2C9UW68"/>
<sequence length="49" mass="5461">MLLTALGRLRVFGFSHTVFSGFMVLALVQNADKDILCKAVILLLMSEYN</sequence>
<name>A0A2C9UW68_MANES</name>
<protein>
    <submittedName>
        <fullName evidence="1">Uncharacterized protein</fullName>
    </submittedName>
</protein>
<proteinExistence type="predicted"/>
<gene>
    <name evidence="1" type="ORF">MANES_12G128100</name>
</gene>
<dbReference type="EMBL" id="CM004398">
    <property type="protein sequence ID" value="OAY35761.1"/>
    <property type="molecule type" value="Genomic_DNA"/>
</dbReference>
<reference evidence="1" key="1">
    <citation type="submission" date="2016-02" db="EMBL/GenBank/DDBJ databases">
        <title>WGS assembly of Manihot esculenta.</title>
        <authorList>
            <person name="Bredeson J.V."/>
            <person name="Prochnik S.E."/>
            <person name="Lyons J.B."/>
            <person name="Schmutz J."/>
            <person name="Grimwood J."/>
            <person name="Vrebalov J."/>
            <person name="Bart R.S."/>
            <person name="Amuge T."/>
            <person name="Ferguson M.E."/>
            <person name="Green R."/>
            <person name="Putnam N."/>
            <person name="Stites J."/>
            <person name="Rounsley S."/>
            <person name="Rokhsar D.S."/>
        </authorList>
    </citation>
    <scope>NUCLEOTIDE SEQUENCE [LARGE SCALE GENOMIC DNA]</scope>
    <source>
        <tissue evidence="1">Leaf</tissue>
    </source>
</reference>